<evidence type="ECO:0000313" key="3">
    <source>
        <dbReference type="Proteomes" id="UP000569914"/>
    </source>
</evidence>
<dbReference type="InterPro" id="IPR043519">
    <property type="entry name" value="NT_sf"/>
</dbReference>
<evidence type="ECO:0000259" key="1">
    <source>
        <dbReference type="Pfam" id="PF01909"/>
    </source>
</evidence>
<reference evidence="2 3" key="1">
    <citation type="submission" date="2020-07" db="EMBL/GenBank/DDBJ databases">
        <title>Sequencing the genomes of 1000 actinobacteria strains.</title>
        <authorList>
            <person name="Klenk H.-P."/>
        </authorList>
    </citation>
    <scope>NUCLEOTIDE SEQUENCE [LARGE SCALE GENOMIC DNA]</scope>
    <source>
        <strain evidence="2 3">DSM 22083</strain>
    </source>
</reference>
<dbReference type="Proteomes" id="UP000569914">
    <property type="component" value="Unassembled WGS sequence"/>
</dbReference>
<dbReference type="EMBL" id="JACCBU010000001">
    <property type="protein sequence ID" value="NYE68732.1"/>
    <property type="molecule type" value="Genomic_DNA"/>
</dbReference>
<name>A0A7Y9L8R1_9ACTN</name>
<evidence type="ECO:0000313" key="2">
    <source>
        <dbReference type="EMBL" id="NYE68732.1"/>
    </source>
</evidence>
<dbReference type="Pfam" id="PF01909">
    <property type="entry name" value="NTP_transf_2"/>
    <property type="match status" value="1"/>
</dbReference>
<dbReference type="InterPro" id="IPR002934">
    <property type="entry name" value="Polymerase_NTP_transf_dom"/>
</dbReference>
<accession>A0A7Y9L8R1</accession>
<dbReference type="RefSeq" id="WP_179747615.1">
    <property type="nucleotide sequence ID" value="NZ_JACCBU010000001.1"/>
</dbReference>
<protein>
    <submittedName>
        <fullName evidence="2">Putative nucleotidyltransferase</fullName>
    </submittedName>
</protein>
<feature type="domain" description="Polymerase nucleotidyl transferase" evidence="1">
    <location>
        <begin position="14"/>
        <end position="60"/>
    </location>
</feature>
<organism evidence="2 3">
    <name type="scientific">Microlunatus parietis</name>
    <dbReference type="NCBI Taxonomy" id="682979"/>
    <lineage>
        <taxon>Bacteria</taxon>
        <taxon>Bacillati</taxon>
        <taxon>Actinomycetota</taxon>
        <taxon>Actinomycetes</taxon>
        <taxon>Propionibacteriales</taxon>
        <taxon>Propionibacteriaceae</taxon>
        <taxon>Microlunatus</taxon>
    </lineage>
</organism>
<dbReference type="CDD" id="cd05403">
    <property type="entry name" value="NT_KNTase_like"/>
    <property type="match status" value="1"/>
</dbReference>
<sequence length="246" mass="27258">MIDFQLVDLARALVRDRFPNLRAAWLGGSFVSETATPTSDLDLTVLLPGPPAPYRSAERYEGYPVEFFVQTEDSLTYFCEQSLESRRPSTIRLIGESIVLADSDGSGAIWQRRCLDWLRTGPEPLSQSELDSRRYRITDLLDDLRGATDQDRIGMIGTGLLESSADLLLAGSKRWVGRGKALVTELERFDAETGSRWQDDLLGAARSAWTGDPGPIAKLAEQILDQFGGPLFEGYRAEARIPPASF</sequence>
<keyword evidence="3" id="KW-1185">Reference proteome</keyword>
<dbReference type="Gene3D" id="3.30.460.10">
    <property type="entry name" value="Beta Polymerase, domain 2"/>
    <property type="match status" value="1"/>
</dbReference>
<keyword evidence="2" id="KW-0808">Transferase</keyword>
<dbReference type="GO" id="GO:0016779">
    <property type="term" value="F:nucleotidyltransferase activity"/>
    <property type="evidence" value="ECO:0007669"/>
    <property type="project" value="InterPro"/>
</dbReference>
<proteinExistence type="predicted"/>
<dbReference type="AlphaFoldDB" id="A0A7Y9L8R1"/>
<comment type="caution">
    <text evidence="2">The sequence shown here is derived from an EMBL/GenBank/DDBJ whole genome shotgun (WGS) entry which is preliminary data.</text>
</comment>
<gene>
    <name evidence="2" type="ORF">BKA15_000061</name>
</gene>
<dbReference type="SUPFAM" id="SSF81301">
    <property type="entry name" value="Nucleotidyltransferase"/>
    <property type="match status" value="1"/>
</dbReference>